<protein>
    <submittedName>
        <fullName evidence="2">Uncharacterized protein</fullName>
    </submittedName>
</protein>
<reference evidence="2" key="1">
    <citation type="submission" date="2022-11" db="UniProtKB">
        <authorList>
            <consortium name="WormBaseParasite"/>
        </authorList>
    </citation>
    <scope>IDENTIFICATION</scope>
</reference>
<accession>A0A914QFI8</accession>
<evidence type="ECO:0000313" key="2">
    <source>
        <dbReference type="WBParaSite" id="PDA_v2.g26006.t1"/>
    </source>
</evidence>
<dbReference type="Proteomes" id="UP000887578">
    <property type="component" value="Unplaced"/>
</dbReference>
<evidence type="ECO:0000313" key="1">
    <source>
        <dbReference type="Proteomes" id="UP000887578"/>
    </source>
</evidence>
<proteinExistence type="predicted"/>
<dbReference type="AlphaFoldDB" id="A0A914QFI8"/>
<organism evidence="1 2">
    <name type="scientific">Panagrolaimus davidi</name>
    <dbReference type="NCBI Taxonomy" id="227884"/>
    <lineage>
        <taxon>Eukaryota</taxon>
        <taxon>Metazoa</taxon>
        <taxon>Ecdysozoa</taxon>
        <taxon>Nematoda</taxon>
        <taxon>Chromadorea</taxon>
        <taxon>Rhabditida</taxon>
        <taxon>Tylenchina</taxon>
        <taxon>Panagrolaimomorpha</taxon>
        <taxon>Panagrolaimoidea</taxon>
        <taxon>Panagrolaimidae</taxon>
        <taxon>Panagrolaimus</taxon>
    </lineage>
</organism>
<sequence length="245" mass="29038">MCKYFFIKNPLIIIHRSNKLHVFYNREDEELEATLEKIVKHIILSNISYKFWVTGDEIGPTSKIISSIIPYLYKVDVEKILVVEQTISFNDFVCFSKNVEHLDLRYSNLKNENDSNIPFEKIVEALPKLKKLCVSQDSGRYLITSETMKELIKIEHFSKINYICFVGLTDIFDIETFYDYMKKNKHTIFSFRFSRQLSVAYKNRLEEIVDEIIETHNHDYEVPRFTVPDIDHLKLSKVQKLCFAK</sequence>
<name>A0A914QFI8_9BILA</name>
<keyword evidence="1" id="KW-1185">Reference proteome</keyword>
<dbReference type="WBParaSite" id="PDA_v2.g26006.t1">
    <property type="protein sequence ID" value="PDA_v2.g26006.t1"/>
    <property type="gene ID" value="PDA_v2.g26006"/>
</dbReference>